<keyword evidence="4" id="KW-1185">Reference proteome</keyword>
<dbReference type="InterPro" id="IPR027417">
    <property type="entry name" value="P-loop_NTPase"/>
</dbReference>
<feature type="region of interest" description="Disordered" evidence="1">
    <location>
        <begin position="358"/>
        <end position="393"/>
    </location>
</feature>
<dbReference type="OrthoDB" id="47893at2759"/>
<comment type="caution">
    <text evidence="3">The sequence shown here is derived from an EMBL/GenBank/DDBJ whole genome shotgun (WGS) entry which is preliminary data.</text>
</comment>
<dbReference type="eggNOG" id="ENOG502SS43">
    <property type="taxonomic scope" value="Eukaryota"/>
</dbReference>
<gene>
    <name evidence="3" type="ORF">THAOC_16213</name>
</gene>
<dbReference type="EMBL" id="AGNL01018406">
    <property type="protein sequence ID" value="EJK63148.1"/>
    <property type="molecule type" value="Genomic_DNA"/>
</dbReference>
<evidence type="ECO:0008006" key="5">
    <source>
        <dbReference type="Google" id="ProtNLM"/>
    </source>
</evidence>
<dbReference type="SUPFAM" id="SSF52540">
    <property type="entry name" value="P-loop containing nucleoside triphosphate hydrolases"/>
    <property type="match status" value="1"/>
</dbReference>
<proteinExistence type="predicted"/>
<evidence type="ECO:0000256" key="2">
    <source>
        <dbReference type="SAM" id="SignalP"/>
    </source>
</evidence>
<evidence type="ECO:0000313" key="4">
    <source>
        <dbReference type="Proteomes" id="UP000266841"/>
    </source>
</evidence>
<feature type="region of interest" description="Disordered" evidence="1">
    <location>
        <begin position="257"/>
        <end position="281"/>
    </location>
</feature>
<sequence>MQLLPIAAIVLLKLTAAVAAGDSASCQCQPLGPPSSESYIVTRLWDIVQPESWSDQEVIDEFDAGFAPLVTGLEGFQRYTAATTGNSSTVFFMNAFDSAEHAVAAQTAAKDFVENGALNGAISPNQFTEDEVIYGFPDEGAACITEPSVGQFLSTRLFRWKDPASVTTEQLVVAGGSFNSKVKDLDGYVTYVGTLSLDRGDTFVYNIYDSEESADMANSMGSANAANNTAEVPPNDLVVSTKGSIVFDYLCAAGNAPSATDDEEEQDGKETGESCECLGPGHPDLPSLEEFGFPTGWGKTCQAWNVDYTSPSSATCEEGGDDYGAVWCTEPWCYVSANNDCDPQGVWTAEGSGRTFATAACDGGDEPDEDHNEDHKDHDHNHNEGTDDKDVLPVDAKENEGAKLFASSYILGIAAVALALELKIWVTSHLRPSFELGSGGPTYKQVTVRKSPPGRPGDGQTGTKESTISEEISRSEAEGGQASIDGRPRGGGKGNMQRLQATATVPKCEARGGGSHWSRTGRDVSVSFSPGGFLRIILVLSLVATLGNGLLSKRIPSADLTINDAPKTIVEPAVPVPSTSAANGIDSSVNSTRSSHHNYTPPCQLRPNPVPMILMSLGRSGTASMFEVMTKLSGNGQTMKIIELTGKSTPESRKFFDEMDEDNNGEWMVKHLCKEQRRYPDAGLVAFKWKPFETIFGEKSRRSLDLLSRLNNPQIKVVRSRRNLLDVFISRRKHGQNKIRGLKLDAHCRKSDVECLQRQLEAGSRLELPITRLVDQLRELHDMETMTDKLLRELNVPSVHVSFEKLFRADDSTNSTDEWRRVFSHLGVAVHNLTAERIEKAAHAATSLPHHNATLANYNEVRQTLLGTEFETLLH</sequence>
<reference evidence="3 4" key="1">
    <citation type="journal article" date="2012" name="Genome Biol.">
        <title>Genome and low-iron response of an oceanic diatom adapted to chronic iron limitation.</title>
        <authorList>
            <person name="Lommer M."/>
            <person name="Specht M."/>
            <person name="Roy A.S."/>
            <person name="Kraemer L."/>
            <person name="Andreson R."/>
            <person name="Gutowska M.A."/>
            <person name="Wolf J."/>
            <person name="Bergner S.V."/>
            <person name="Schilhabel M.B."/>
            <person name="Klostermeier U.C."/>
            <person name="Beiko R.G."/>
            <person name="Rosenstiel P."/>
            <person name="Hippler M."/>
            <person name="Laroche J."/>
        </authorList>
    </citation>
    <scope>NUCLEOTIDE SEQUENCE [LARGE SCALE GENOMIC DNA]</scope>
    <source>
        <strain evidence="3 4">CCMP1005</strain>
    </source>
</reference>
<protein>
    <recommendedName>
        <fullName evidence="5">Sulfotransferase domain-containing protein</fullName>
    </recommendedName>
</protein>
<feature type="chain" id="PRO_5003839813" description="Sulfotransferase domain-containing protein" evidence="2">
    <location>
        <begin position="20"/>
        <end position="875"/>
    </location>
</feature>
<evidence type="ECO:0000256" key="1">
    <source>
        <dbReference type="SAM" id="MobiDB-lite"/>
    </source>
</evidence>
<dbReference type="AlphaFoldDB" id="K0SAL3"/>
<feature type="signal peptide" evidence="2">
    <location>
        <begin position="1"/>
        <end position="19"/>
    </location>
</feature>
<name>K0SAL3_THAOC</name>
<accession>K0SAL3</accession>
<evidence type="ECO:0000313" key="3">
    <source>
        <dbReference type="EMBL" id="EJK63148.1"/>
    </source>
</evidence>
<feature type="region of interest" description="Disordered" evidence="1">
    <location>
        <begin position="434"/>
        <end position="522"/>
    </location>
</feature>
<dbReference type="Proteomes" id="UP000266841">
    <property type="component" value="Unassembled WGS sequence"/>
</dbReference>
<feature type="compositionally biased region" description="Basic and acidic residues" evidence="1">
    <location>
        <begin position="372"/>
        <end position="393"/>
    </location>
</feature>
<keyword evidence="2" id="KW-0732">Signal</keyword>
<dbReference type="Gene3D" id="3.40.50.300">
    <property type="entry name" value="P-loop containing nucleotide triphosphate hydrolases"/>
    <property type="match status" value="1"/>
</dbReference>
<organism evidence="3 4">
    <name type="scientific">Thalassiosira oceanica</name>
    <name type="common">Marine diatom</name>
    <dbReference type="NCBI Taxonomy" id="159749"/>
    <lineage>
        <taxon>Eukaryota</taxon>
        <taxon>Sar</taxon>
        <taxon>Stramenopiles</taxon>
        <taxon>Ochrophyta</taxon>
        <taxon>Bacillariophyta</taxon>
        <taxon>Coscinodiscophyceae</taxon>
        <taxon>Thalassiosirophycidae</taxon>
        <taxon>Thalassiosirales</taxon>
        <taxon>Thalassiosiraceae</taxon>
        <taxon>Thalassiosira</taxon>
    </lineage>
</organism>